<name>A0A4R1HPD3_PSEEN</name>
<dbReference type="HAMAP" id="MF_01483">
    <property type="entry name" value="RbpA"/>
    <property type="match status" value="1"/>
</dbReference>
<feature type="binding site" evidence="2">
    <location>
        <position position="59"/>
    </location>
    <ligand>
        <name>Zn(2+)</name>
        <dbReference type="ChEBI" id="CHEBI:29105"/>
    </ligand>
</feature>
<evidence type="ECO:0000313" key="5">
    <source>
        <dbReference type="Proteomes" id="UP000295560"/>
    </source>
</evidence>
<proteinExistence type="inferred from homology"/>
<feature type="region of interest" description="Disordered" evidence="3">
    <location>
        <begin position="1"/>
        <end position="28"/>
    </location>
</feature>
<feature type="binding site" evidence="2">
    <location>
        <position position="37"/>
    </location>
    <ligand>
        <name>Zn(2+)</name>
        <dbReference type="ChEBI" id="CHEBI:29105"/>
    </ligand>
</feature>
<gene>
    <name evidence="2" type="primary">rbpA</name>
    <name evidence="4" type="ORF">EV378_0179</name>
</gene>
<evidence type="ECO:0000256" key="2">
    <source>
        <dbReference type="HAMAP-Rule" id="MF_01483"/>
    </source>
</evidence>
<dbReference type="InterPro" id="IPR018527">
    <property type="entry name" value="Rubredoxin_Fe_BS"/>
</dbReference>
<dbReference type="InterPro" id="IPR038638">
    <property type="entry name" value="RbpA_sf"/>
</dbReference>
<comment type="similarity">
    <text evidence="2">Belongs to the RNA polymerase-binding protein RbpA family.</text>
</comment>
<dbReference type="Pfam" id="PF13397">
    <property type="entry name" value="RbpA"/>
    <property type="match status" value="1"/>
</dbReference>
<evidence type="ECO:0000256" key="3">
    <source>
        <dbReference type="SAM" id="MobiDB-lite"/>
    </source>
</evidence>
<evidence type="ECO:0000256" key="1">
    <source>
        <dbReference type="ARBA" id="ARBA00022723"/>
    </source>
</evidence>
<dbReference type="PROSITE" id="PS00202">
    <property type="entry name" value="RUBREDOXIN"/>
    <property type="match status" value="1"/>
</dbReference>
<comment type="function">
    <text evidence="2">Binds to RNA polymerase (RNAP), stimulating transcription from principal, but not alternative sigma factor promoters.</text>
</comment>
<dbReference type="GO" id="GO:0001000">
    <property type="term" value="F:bacterial-type RNA polymerase core enzyme binding"/>
    <property type="evidence" value="ECO:0007669"/>
    <property type="project" value="UniProtKB-UniRule"/>
</dbReference>
<sequence>MAMSGGNAIRGTRVGAGPMGESERGETAPRERVPFYCANGHVNDTWFAADAEIPDTWDCPRCGLPGGRDEQAPPAPPRTEPYKTHLAYVKERRSDADGAAILEEALTRLRASREL</sequence>
<keyword evidence="5" id="KW-1185">Reference proteome</keyword>
<accession>A0A4R1HPD3</accession>
<dbReference type="Proteomes" id="UP000295560">
    <property type="component" value="Unassembled WGS sequence"/>
</dbReference>
<dbReference type="AlphaFoldDB" id="A0A4R1HPD3"/>
<comment type="subunit">
    <text evidence="2">Forms a complex with the RNAP catalytic core and with free principal sigma factors.</text>
</comment>
<comment type="caution">
    <text evidence="4">The sequence shown here is derived from an EMBL/GenBank/DDBJ whole genome shotgun (WGS) entry which is preliminary data.</text>
</comment>
<reference evidence="4 5" key="1">
    <citation type="submission" date="2019-03" db="EMBL/GenBank/DDBJ databases">
        <title>Sequencing the genomes of 1000 actinobacteria strains.</title>
        <authorList>
            <person name="Klenk H.-P."/>
        </authorList>
    </citation>
    <scope>NUCLEOTIDE SEQUENCE [LARGE SCALE GENOMIC DNA]</scope>
    <source>
        <strain evidence="4 5">DSM 44969</strain>
    </source>
</reference>
<keyword evidence="2" id="KW-0804">Transcription</keyword>
<dbReference type="EMBL" id="SMFZ01000001">
    <property type="protein sequence ID" value="TCK24407.1"/>
    <property type="molecule type" value="Genomic_DNA"/>
</dbReference>
<feature type="binding site" evidence="2">
    <location>
        <position position="62"/>
    </location>
    <ligand>
        <name>Zn(2+)</name>
        <dbReference type="ChEBI" id="CHEBI:29105"/>
    </ligand>
</feature>
<dbReference type="GO" id="GO:0045893">
    <property type="term" value="P:positive regulation of DNA-templated transcription"/>
    <property type="evidence" value="ECO:0007669"/>
    <property type="project" value="UniProtKB-UniRule"/>
</dbReference>
<evidence type="ECO:0000313" key="4">
    <source>
        <dbReference type="EMBL" id="TCK24407.1"/>
    </source>
</evidence>
<organism evidence="4 5">
    <name type="scientific">Pseudonocardia endophytica</name>
    <dbReference type="NCBI Taxonomy" id="401976"/>
    <lineage>
        <taxon>Bacteria</taxon>
        <taxon>Bacillati</taxon>
        <taxon>Actinomycetota</taxon>
        <taxon>Actinomycetes</taxon>
        <taxon>Pseudonocardiales</taxon>
        <taxon>Pseudonocardiaceae</taxon>
        <taxon>Pseudonocardia</taxon>
    </lineage>
</organism>
<dbReference type="InterPro" id="IPR025182">
    <property type="entry name" value="RNApol-bd_RbpA"/>
</dbReference>
<dbReference type="GO" id="GO:0008270">
    <property type="term" value="F:zinc ion binding"/>
    <property type="evidence" value="ECO:0007669"/>
    <property type="project" value="UniProtKB-UniRule"/>
</dbReference>
<comment type="cofactor">
    <cofactor evidence="2">
        <name>Zn(2+)</name>
        <dbReference type="ChEBI" id="CHEBI:29105"/>
    </cofactor>
    <text evidence="2">Bind 1 Zn(2+) per subunit.</text>
</comment>
<dbReference type="Gene3D" id="2.20.28.270">
    <property type="entry name" value="RNA polymerase-binding protein A"/>
    <property type="match status" value="1"/>
</dbReference>
<keyword evidence="1 2" id="KW-0479">Metal-binding</keyword>
<feature type="binding site" evidence="2">
    <location>
        <position position="41"/>
    </location>
    <ligand>
        <name>Zn(2+)</name>
        <dbReference type="ChEBI" id="CHEBI:29105"/>
    </ligand>
</feature>
<keyword evidence="2" id="KW-0805">Transcription regulation</keyword>
<protein>
    <recommendedName>
        <fullName evidence="2">RNA polymerase-binding protein RbpA</fullName>
    </recommendedName>
</protein>
<keyword evidence="2" id="KW-0862">Zinc</keyword>